<evidence type="ECO:0000256" key="1">
    <source>
        <dbReference type="ARBA" id="ARBA00022737"/>
    </source>
</evidence>
<proteinExistence type="predicted"/>
<dbReference type="PRINTS" id="PR00625">
    <property type="entry name" value="JDOMAIN"/>
</dbReference>
<feature type="repeat" description="TPR" evidence="3">
    <location>
        <begin position="160"/>
        <end position="193"/>
    </location>
</feature>
<evidence type="ECO:0000256" key="3">
    <source>
        <dbReference type="PROSITE-ProRule" id="PRU00339"/>
    </source>
</evidence>
<keyword evidence="1" id="KW-0677">Repeat</keyword>
<dbReference type="AlphaFoldDB" id="A0A933IFJ5"/>
<feature type="domain" description="J" evidence="4">
    <location>
        <begin position="6"/>
        <end position="74"/>
    </location>
</feature>
<dbReference type="Pfam" id="PF00226">
    <property type="entry name" value="DnaJ"/>
    <property type="match status" value="1"/>
</dbReference>
<gene>
    <name evidence="5" type="ORF">HY768_09905</name>
</gene>
<dbReference type="SUPFAM" id="SSF48452">
    <property type="entry name" value="TPR-like"/>
    <property type="match status" value="1"/>
</dbReference>
<protein>
    <submittedName>
        <fullName evidence="5">DnaJ domain-containing protein</fullName>
    </submittedName>
</protein>
<organism evidence="5 6">
    <name type="scientific">candidate division TA06 bacterium</name>
    <dbReference type="NCBI Taxonomy" id="2250710"/>
    <lineage>
        <taxon>Bacteria</taxon>
        <taxon>Bacteria division TA06</taxon>
    </lineage>
</organism>
<evidence type="ECO:0000313" key="5">
    <source>
        <dbReference type="EMBL" id="MBI4727508.1"/>
    </source>
</evidence>
<name>A0A933IFJ5_UNCT6</name>
<evidence type="ECO:0000256" key="2">
    <source>
        <dbReference type="ARBA" id="ARBA00022803"/>
    </source>
</evidence>
<dbReference type="CDD" id="cd06257">
    <property type="entry name" value="DnaJ"/>
    <property type="match status" value="1"/>
</dbReference>
<sequence>MSESRDYYGILGVDRMAGENDIKNAYRKLALKYHPDRNSGESKAGLASTSFQAVNEAYHTLIDKEKRAKYNKALSDKSAGVEGATIQSNQAEMSYRYGLEAYKAGQFKRAVEYFRVAVKLNPKKAIYFNRLGLSVIKANGPLEEARANCERAIQIEMYNPDHYLSLGIVYQTAGMNDQARDQFKEALKWDPKNVQAQKRLEMVGKGDKGFLGGLFGKK</sequence>
<dbReference type="InterPro" id="IPR019734">
    <property type="entry name" value="TPR_rpt"/>
</dbReference>
<evidence type="ECO:0000259" key="4">
    <source>
        <dbReference type="PROSITE" id="PS50076"/>
    </source>
</evidence>
<evidence type="ECO:0000313" key="6">
    <source>
        <dbReference type="Proteomes" id="UP000736328"/>
    </source>
</evidence>
<dbReference type="EMBL" id="JACQXR010000133">
    <property type="protein sequence ID" value="MBI4727508.1"/>
    <property type="molecule type" value="Genomic_DNA"/>
</dbReference>
<dbReference type="Proteomes" id="UP000736328">
    <property type="component" value="Unassembled WGS sequence"/>
</dbReference>
<keyword evidence="2 3" id="KW-0802">TPR repeat</keyword>
<comment type="caution">
    <text evidence="5">The sequence shown here is derived from an EMBL/GenBank/DDBJ whole genome shotgun (WGS) entry which is preliminary data.</text>
</comment>
<dbReference type="PROSITE" id="PS50076">
    <property type="entry name" value="DNAJ_2"/>
    <property type="match status" value="1"/>
</dbReference>
<dbReference type="InterPro" id="IPR011990">
    <property type="entry name" value="TPR-like_helical_dom_sf"/>
</dbReference>
<accession>A0A933IFJ5</accession>
<dbReference type="Pfam" id="PF13432">
    <property type="entry name" value="TPR_16"/>
    <property type="match status" value="1"/>
</dbReference>
<dbReference type="Gene3D" id="1.10.287.110">
    <property type="entry name" value="DnaJ domain"/>
    <property type="match status" value="1"/>
</dbReference>
<dbReference type="SMART" id="SM00028">
    <property type="entry name" value="TPR"/>
    <property type="match status" value="2"/>
</dbReference>
<reference evidence="5" key="1">
    <citation type="submission" date="2020-07" db="EMBL/GenBank/DDBJ databases">
        <title>Huge and variable diversity of episymbiotic CPR bacteria and DPANN archaea in groundwater ecosystems.</title>
        <authorList>
            <person name="He C.Y."/>
            <person name="Keren R."/>
            <person name="Whittaker M."/>
            <person name="Farag I.F."/>
            <person name="Doudna J."/>
            <person name="Cate J.H.D."/>
            <person name="Banfield J.F."/>
        </authorList>
    </citation>
    <scope>NUCLEOTIDE SEQUENCE</scope>
    <source>
        <strain evidence="5">NC_groundwater_1520_Pr4_B-0.1um_53_5</strain>
    </source>
</reference>
<dbReference type="Pfam" id="PF13181">
    <property type="entry name" value="TPR_8"/>
    <property type="match status" value="1"/>
</dbReference>
<dbReference type="InterPro" id="IPR001623">
    <property type="entry name" value="DnaJ_domain"/>
</dbReference>
<dbReference type="Gene3D" id="1.25.40.10">
    <property type="entry name" value="Tetratricopeptide repeat domain"/>
    <property type="match status" value="1"/>
</dbReference>
<dbReference type="SMART" id="SM00271">
    <property type="entry name" value="DnaJ"/>
    <property type="match status" value="1"/>
</dbReference>
<feature type="repeat" description="TPR" evidence="3">
    <location>
        <begin position="91"/>
        <end position="124"/>
    </location>
</feature>
<dbReference type="SUPFAM" id="SSF46565">
    <property type="entry name" value="Chaperone J-domain"/>
    <property type="match status" value="1"/>
</dbReference>
<dbReference type="InterPro" id="IPR036869">
    <property type="entry name" value="J_dom_sf"/>
</dbReference>
<dbReference type="PANTHER" id="PTHR45188:SF2">
    <property type="entry name" value="DNAJ HOMOLOG SUBFAMILY C MEMBER 7"/>
    <property type="match status" value="1"/>
</dbReference>
<dbReference type="PROSITE" id="PS50005">
    <property type="entry name" value="TPR"/>
    <property type="match status" value="2"/>
</dbReference>
<dbReference type="PANTHER" id="PTHR45188">
    <property type="entry name" value="DNAJ PROTEIN P58IPK HOMOLOG"/>
    <property type="match status" value="1"/>
</dbReference>